<organism evidence="7 8">
    <name type="scientific">Scytalidium lignicola</name>
    <name type="common">Hyphomycete</name>
    <dbReference type="NCBI Taxonomy" id="5539"/>
    <lineage>
        <taxon>Eukaryota</taxon>
        <taxon>Fungi</taxon>
        <taxon>Dikarya</taxon>
        <taxon>Ascomycota</taxon>
        <taxon>Pezizomycotina</taxon>
        <taxon>Leotiomycetes</taxon>
        <taxon>Leotiomycetes incertae sedis</taxon>
        <taxon>Scytalidium</taxon>
    </lineage>
</organism>
<dbReference type="SUPFAM" id="SSF56801">
    <property type="entry name" value="Acetyl-CoA synthetase-like"/>
    <property type="match status" value="1"/>
</dbReference>
<dbReference type="Gene3D" id="3.30.300.30">
    <property type="match status" value="1"/>
</dbReference>
<dbReference type="InterPro" id="IPR045851">
    <property type="entry name" value="AMP-bd_C_sf"/>
</dbReference>
<dbReference type="GO" id="GO:0006631">
    <property type="term" value="P:fatty acid metabolic process"/>
    <property type="evidence" value="ECO:0007669"/>
    <property type="project" value="TreeGrafter"/>
</dbReference>
<proteinExistence type="inferred from homology"/>
<evidence type="ECO:0000259" key="5">
    <source>
        <dbReference type="Pfam" id="PF00501"/>
    </source>
</evidence>
<keyword evidence="4" id="KW-0067">ATP-binding</keyword>
<keyword evidence="2" id="KW-0436">Ligase</keyword>
<evidence type="ECO:0000313" key="8">
    <source>
        <dbReference type="Proteomes" id="UP000258309"/>
    </source>
</evidence>
<name>A0A3E2H3H4_SCYLI</name>
<dbReference type="PANTHER" id="PTHR43201">
    <property type="entry name" value="ACYL-COA SYNTHETASE"/>
    <property type="match status" value="1"/>
</dbReference>
<dbReference type="Proteomes" id="UP000258309">
    <property type="component" value="Unassembled WGS sequence"/>
</dbReference>
<feature type="non-terminal residue" evidence="7">
    <location>
        <position position="517"/>
    </location>
</feature>
<feature type="domain" description="AMP-dependent synthetase/ligase" evidence="5">
    <location>
        <begin position="12"/>
        <end position="371"/>
    </location>
</feature>
<sequence>MATTTLSNSFPQSSDATAIIIPGKNPLTVSYRDLAQEIFKFQQKLAKLGVTPQSAVSIALPNTYEFIVSFLASSWQRAIAAPLNSAYKQEEFEFYIDDLKSALALVPKGSFSKDGPAVRAARKYNAAIAECYWDPQLREVVLDVKDAGKLAGKANQKVEKAQPDDVALVLHTSGTTGRPKAVPLTHRNLTRTMRNIKDTYQLTPADRTMLVMPLFHVHGLLAGFLAPLHSGGSVIVPLKFSAHEFWNDFVTHKANWYTAVPTIHQILLKNPPPNPKPVIRFIRSCSSPLPPTIFHQLEETYNAPVLEAYAMTEASHQMTSNPLPPGKRQPGSVGIGQGVEVKILDQDGNEVPQGAEGEICIRGENVTKGYLNNPEANKSSFTKNGFFRTGDQGKKDKDGYVFITGRIKELINKGGEKISPIELDNVLTRHPAISEAVSFAIPDEIYGQEVAVAIVLKSGQKLGEQELKSWVADKVAKFKVPKKIYFTDVMPKTATGKIQRRIVADTMMKQDKPKAKL</sequence>
<evidence type="ECO:0000256" key="2">
    <source>
        <dbReference type="ARBA" id="ARBA00022598"/>
    </source>
</evidence>
<dbReference type="GO" id="GO:0005524">
    <property type="term" value="F:ATP binding"/>
    <property type="evidence" value="ECO:0007669"/>
    <property type="project" value="UniProtKB-KW"/>
</dbReference>
<dbReference type="Pfam" id="PF00501">
    <property type="entry name" value="AMP-binding"/>
    <property type="match status" value="1"/>
</dbReference>
<dbReference type="Pfam" id="PF13193">
    <property type="entry name" value="AMP-binding_C"/>
    <property type="match status" value="1"/>
</dbReference>
<feature type="non-terminal residue" evidence="7">
    <location>
        <position position="1"/>
    </location>
</feature>
<protein>
    <submittedName>
        <fullName evidence="7">Uncharacterized protein</fullName>
    </submittedName>
</protein>
<accession>A0A3E2H3H4</accession>
<evidence type="ECO:0000256" key="4">
    <source>
        <dbReference type="ARBA" id="ARBA00022840"/>
    </source>
</evidence>
<dbReference type="STRING" id="5539.A0A3E2H3H4"/>
<dbReference type="OrthoDB" id="3633556at2759"/>
<evidence type="ECO:0000313" key="7">
    <source>
        <dbReference type="EMBL" id="RFU27946.1"/>
    </source>
</evidence>
<reference evidence="7 8" key="1">
    <citation type="submission" date="2018-05" db="EMBL/GenBank/DDBJ databases">
        <title>Draft genome sequence of Scytalidium lignicola DSM 105466, a ubiquitous saprotrophic fungus.</title>
        <authorList>
            <person name="Buettner E."/>
            <person name="Gebauer A.M."/>
            <person name="Hofrichter M."/>
            <person name="Liers C."/>
            <person name="Kellner H."/>
        </authorList>
    </citation>
    <scope>NUCLEOTIDE SEQUENCE [LARGE SCALE GENOMIC DNA]</scope>
    <source>
        <strain evidence="7 8">DSM 105466</strain>
    </source>
</reference>
<evidence type="ECO:0000256" key="1">
    <source>
        <dbReference type="ARBA" id="ARBA00006432"/>
    </source>
</evidence>
<dbReference type="InterPro" id="IPR000873">
    <property type="entry name" value="AMP-dep_synth/lig_dom"/>
</dbReference>
<dbReference type="CDD" id="cd05926">
    <property type="entry name" value="FACL_fum10p_like"/>
    <property type="match status" value="1"/>
</dbReference>
<dbReference type="PANTHER" id="PTHR43201:SF5">
    <property type="entry name" value="MEDIUM-CHAIN ACYL-COA LIGASE ACSF2, MITOCHONDRIAL"/>
    <property type="match status" value="1"/>
</dbReference>
<dbReference type="AlphaFoldDB" id="A0A3E2H3H4"/>
<keyword evidence="8" id="KW-1185">Reference proteome</keyword>
<dbReference type="InterPro" id="IPR042099">
    <property type="entry name" value="ANL_N_sf"/>
</dbReference>
<comment type="similarity">
    <text evidence="1">Belongs to the ATP-dependent AMP-binding enzyme family.</text>
</comment>
<dbReference type="OMA" id="TFRGYYR"/>
<feature type="domain" description="AMP-binding enzyme C-terminal" evidence="6">
    <location>
        <begin position="422"/>
        <end position="497"/>
    </location>
</feature>
<keyword evidence="3" id="KW-0547">Nucleotide-binding</keyword>
<evidence type="ECO:0000256" key="3">
    <source>
        <dbReference type="ARBA" id="ARBA00022741"/>
    </source>
</evidence>
<dbReference type="InterPro" id="IPR020845">
    <property type="entry name" value="AMP-binding_CS"/>
</dbReference>
<dbReference type="EMBL" id="NCSJ02000184">
    <property type="protein sequence ID" value="RFU27946.1"/>
    <property type="molecule type" value="Genomic_DNA"/>
</dbReference>
<dbReference type="PROSITE" id="PS00455">
    <property type="entry name" value="AMP_BINDING"/>
    <property type="match status" value="1"/>
</dbReference>
<dbReference type="InterPro" id="IPR045310">
    <property type="entry name" value="Pcs60-like"/>
</dbReference>
<dbReference type="InterPro" id="IPR025110">
    <property type="entry name" value="AMP-bd_C"/>
</dbReference>
<dbReference type="Gene3D" id="3.40.50.12780">
    <property type="entry name" value="N-terminal domain of ligase-like"/>
    <property type="match status" value="1"/>
</dbReference>
<dbReference type="GO" id="GO:0031956">
    <property type="term" value="F:medium-chain fatty acid-CoA ligase activity"/>
    <property type="evidence" value="ECO:0007669"/>
    <property type="project" value="TreeGrafter"/>
</dbReference>
<gene>
    <name evidence="7" type="ORF">B7463_g8425</name>
</gene>
<comment type="caution">
    <text evidence="7">The sequence shown here is derived from an EMBL/GenBank/DDBJ whole genome shotgun (WGS) entry which is preliminary data.</text>
</comment>
<evidence type="ECO:0000259" key="6">
    <source>
        <dbReference type="Pfam" id="PF13193"/>
    </source>
</evidence>